<reference evidence="1" key="1">
    <citation type="journal article" date="2022" name="Plant J.">
        <title>Strategies of tolerance reflected in two North American maple genomes.</title>
        <authorList>
            <person name="McEvoy S.L."/>
            <person name="Sezen U.U."/>
            <person name="Trouern-Trend A."/>
            <person name="McMahon S.M."/>
            <person name="Schaberg P.G."/>
            <person name="Yang J."/>
            <person name="Wegrzyn J.L."/>
            <person name="Swenson N.G."/>
        </authorList>
    </citation>
    <scope>NUCLEOTIDE SEQUENCE</scope>
    <source>
        <strain evidence="1">91603</strain>
    </source>
</reference>
<name>A0AAD5NTV4_ACENE</name>
<reference evidence="1" key="2">
    <citation type="submission" date="2023-02" db="EMBL/GenBank/DDBJ databases">
        <authorList>
            <person name="Swenson N.G."/>
            <person name="Wegrzyn J.L."/>
            <person name="Mcevoy S.L."/>
        </authorList>
    </citation>
    <scope>NUCLEOTIDE SEQUENCE</scope>
    <source>
        <strain evidence="1">91603</strain>
        <tissue evidence="1">Leaf</tissue>
    </source>
</reference>
<dbReference type="Proteomes" id="UP001064489">
    <property type="component" value="Chromosome 4"/>
</dbReference>
<gene>
    <name evidence="1" type="ORF">LWI28_005973</name>
</gene>
<protein>
    <submittedName>
        <fullName evidence="1">Uncharacterized protein</fullName>
    </submittedName>
</protein>
<dbReference type="AlphaFoldDB" id="A0AAD5NTV4"/>
<comment type="caution">
    <text evidence="1">The sequence shown here is derived from an EMBL/GenBank/DDBJ whole genome shotgun (WGS) entry which is preliminary data.</text>
</comment>
<evidence type="ECO:0000313" key="1">
    <source>
        <dbReference type="EMBL" id="KAI9180549.1"/>
    </source>
</evidence>
<sequence length="158" mass="16915">MPTYGMATRTGRGAASSLIAFGIFLTETSSIGIAIVLVAASVPEKNEKEGTVTLPEFVYEEVVQTTSSSGGFDPHLRGSIDPLSSSGLIPITVGTSAGASLSLEGLISPLEMMMAMTSGHAYLGDGDWDWDWERSCFFFDRPRYIFNNNVCISVPFTS</sequence>
<dbReference type="EMBL" id="JAJSOW010000101">
    <property type="protein sequence ID" value="KAI9180549.1"/>
    <property type="molecule type" value="Genomic_DNA"/>
</dbReference>
<organism evidence="1 2">
    <name type="scientific">Acer negundo</name>
    <name type="common">Box elder</name>
    <dbReference type="NCBI Taxonomy" id="4023"/>
    <lineage>
        <taxon>Eukaryota</taxon>
        <taxon>Viridiplantae</taxon>
        <taxon>Streptophyta</taxon>
        <taxon>Embryophyta</taxon>
        <taxon>Tracheophyta</taxon>
        <taxon>Spermatophyta</taxon>
        <taxon>Magnoliopsida</taxon>
        <taxon>eudicotyledons</taxon>
        <taxon>Gunneridae</taxon>
        <taxon>Pentapetalae</taxon>
        <taxon>rosids</taxon>
        <taxon>malvids</taxon>
        <taxon>Sapindales</taxon>
        <taxon>Sapindaceae</taxon>
        <taxon>Hippocastanoideae</taxon>
        <taxon>Acereae</taxon>
        <taxon>Acer</taxon>
    </lineage>
</organism>
<accession>A0AAD5NTV4</accession>
<keyword evidence="2" id="KW-1185">Reference proteome</keyword>
<proteinExistence type="predicted"/>
<evidence type="ECO:0000313" key="2">
    <source>
        <dbReference type="Proteomes" id="UP001064489"/>
    </source>
</evidence>